<feature type="region of interest" description="Disordered" evidence="19">
    <location>
        <begin position="834"/>
        <end position="860"/>
    </location>
</feature>
<dbReference type="Proteomes" id="UP000828390">
    <property type="component" value="Unassembled WGS sequence"/>
</dbReference>
<feature type="compositionally biased region" description="Basic and acidic residues" evidence="19">
    <location>
        <begin position="185"/>
        <end position="196"/>
    </location>
</feature>
<evidence type="ECO:0000256" key="6">
    <source>
        <dbReference type="ARBA" id="ARBA00022679"/>
    </source>
</evidence>
<evidence type="ECO:0000256" key="13">
    <source>
        <dbReference type="ARBA" id="ARBA00023015"/>
    </source>
</evidence>
<dbReference type="SMART" id="SM00317">
    <property type="entry name" value="SET"/>
    <property type="match status" value="1"/>
</dbReference>
<evidence type="ECO:0000256" key="2">
    <source>
        <dbReference type="ARBA" id="ARBA00004286"/>
    </source>
</evidence>
<dbReference type="PROSITE" id="PS51215">
    <property type="entry name" value="AWS"/>
    <property type="match status" value="1"/>
</dbReference>
<feature type="region of interest" description="Disordered" evidence="19">
    <location>
        <begin position="1117"/>
        <end position="1147"/>
    </location>
</feature>
<organism evidence="25 26">
    <name type="scientific">Dreissena polymorpha</name>
    <name type="common">Zebra mussel</name>
    <name type="synonym">Mytilus polymorpha</name>
    <dbReference type="NCBI Taxonomy" id="45954"/>
    <lineage>
        <taxon>Eukaryota</taxon>
        <taxon>Metazoa</taxon>
        <taxon>Spiralia</taxon>
        <taxon>Lophotrochozoa</taxon>
        <taxon>Mollusca</taxon>
        <taxon>Bivalvia</taxon>
        <taxon>Autobranchia</taxon>
        <taxon>Heteroconchia</taxon>
        <taxon>Euheterodonta</taxon>
        <taxon>Imparidentia</taxon>
        <taxon>Neoheterodontei</taxon>
        <taxon>Myida</taxon>
        <taxon>Dreissenoidea</taxon>
        <taxon>Dreissenidae</taxon>
        <taxon>Dreissena</taxon>
    </lineage>
</organism>
<dbReference type="CDD" id="cd19174">
    <property type="entry name" value="SET_ASH1L"/>
    <property type="match status" value="1"/>
</dbReference>
<evidence type="ECO:0000259" key="21">
    <source>
        <dbReference type="PROSITE" id="PS50280"/>
    </source>
</evidence>
<feature type="compositionally biased region" description="Low complexity" evidence="19">
    <location>
        <begin position="835"/>
        <end position="851"/>
    </location>
</feature>
<evidence type="ECO:0000259" key="24">
    <source>
        <dbReference type="PROSITE" id="PS51215"/>
    </source>
</evidence>
<dbReference type="InterPro" id="IPR001965">
    <property type="entry name" value="Znf_PHD"/>
</dbReference>
<keyword evidence="17" id="KW-0539">Nucleus</keyword>
<keyword evidence="7" id="KW-0949">S-adenosyl-L-methionine</keyword>
<dbReference type="InterPro" id="IPR043151">
    <property type="entry name" value="BAH_sf"/>
</dbReference>
<evidence type="ECO:0000256" key="9">
    <source>
        <dbReference type="ARBA" id="ARBA00022737"/>
    </source>
</evidence>
<dbReference type="InterPro" id="IPR036427">
    <property type="entry name" value="Bromodomain-like_sf"/>
</dbReference>
<dbReference type="FunFam" id="3.30.40.10:FF:000113">
    <property type="entry name" value="Histone-lysine N-methyltransferase"/>
    <property type="match status" value="1"/>
</dbReference>
<dbReference type="InterPro" id="IPR043319">
    <property type="entry name" value="PHD_ASH1L"/>
</dbReference>
<evidence type="ECO:0008006" key="27">
    <source>
        <dbReference type="Google" id="ProtNLM"/>
    </source>
</evidence>
<evidence type="ECO:0000256" key="1">
    <source>
        <dbReference type="ARBA" id="ARBA00004123"/>
    </source>
</evidence>
<keyword evidence="14 18" id="KW-0103">Bromodomain</keyword>
<dbReference type="SUPFAM" id="SSF82199">
    <property type="entry name" value="SET domain"/>
    <property type="match status" value="1"/>
</dbReference>
<dbReference type="SMART" id="SM00439">
    <property type="entry name" value="BAH"/>
    <property type="match status" value="1"/>
</dbReference>
<feature type="compositionally biased region" description="Basic residues" evidence="19">
    <location>
        <begin position="561"/>
        <end position="575"/>
    </location>
</feature>
<evidence type="ECO:0000256" key="16">
    <source>
        <dbReference type="ARBA" id="ARBA00023163"/>
    </source>
</evidence>
<dbReference type="SMART" id="SM00249">
    <property type="entry name" value="PHD"/>
    <property type="match status" value="1"/>
</dbReference>
<reference evidence="25" key="1">
    <citation type="journal article" date="2019" name="bioRxiv">
        <title>The Genome of the Zebra Mussel, Dreissena polymorpha: A Resource for Invasive Species Research.</title>
        <authorList>
            <person name="McCartney M.A."/>
            <person name="Auch B."/>
            <person name="Kono T."/>
            <person name="Mallez S."/>
            <person name="Zhang Y."/>
            <person name="Obille A."/>
            <person name="Becker A."/>
            <person name="Abrahante J.E."/>
            <person name="Garbe J."/>
            <person name="Badalamenti J.P."/>
            <person name="Herman A."/>
            <person name="Mangelson H."/>
            <person name="Liachko I."/>
            <person name="Sullivan S."/>
            <person name="Sone E.D."/>
            <person name="Koren S."/>
            <person name="Silverstein K.A.T."/>
            <person name="Beckman K.B."/>
            <person name="Gohl D.M."/>
        </authorList>
    </citation>
    <scope>NUCLEOTIDE SEQUENCE</scope>
    <source>
        <strain evidence="25">Duluth1</strain>
        <tissue evidence="25">Whole animal</tissue>
    </source>
</reference>
<dbReference type="Pfam" id="PF00856">
    <property type="entry name" value="SET"/>
    <property type="match status" value="1"/>
</dbReference>
<feature type="region of interest" description="Disordered" evidence="19">
    <location>
        <begin position="554"/>
        <end position="584"/>
    </location>
</feature>
<dbReference type="GO" id="GO:0003682">
    <property type="term" value="F:chromatin binding"/>
    <property type="evidence" value="ECO:0007669"/>
    <property type="project" value="InterPro"/>
</dbReference>
<evidence type="ECO:0000256" key="3">
    <source>
        <dbReference type="ARBA" id="ARBA00022454"/>
    </source>
</evidence>
<keyword evidence="11" id="KW-0862">Zinc</keyword>
<dbReference type="InterPro" id="IPR001487">
    <property type="entry name" value="Bromodomain"/>
</dbReference>
<dbReference type="PANTHER" id="PTHR46147:SF3">
    <property type="entry name" value="HISTONE-LYSINE N-METHYLTRANSFERASE ASH1"/>
    <property type="match status" value="1"/>
</dbReference>
<evidence type="ECO:0000256" key="12">
    <source>
        <dbReference type="ARBA" id="ARBA00022853"/>
    </source>
</evidence>
<keyword evidence="26" id="KW-1185">Reference proteome</keyword>
<dbReference type="Gene3D" id="3.30.40.10">
    <property type="entry name" value="Zinc/RING finger domain, C3HC4 (zinc finger)"/>
    <property type="match status" value="1"/>
</dbReference>
<feature type="domain" description="Post-SET" evidence="22">
    <location>
        <begin position="532"/>
        <end position="548"/>
    </location>
</feature>
<evidence type="ECO:0000256" key="15">
    <source>
        <dbReference type="ARBA" id="ARBA00023159"/>
    </source>
</evidence>
<evidence type="ECO:0000256" key="11">
    <source>
        <dbReference type="ARBA" id="ARBA00022833"/>
    </source>
</evidence>
<keyword evidence="13" id="KW-0805">Transcription regulation</keyword>
<evidence type="ECO:0000313" key="26">
    <source>
        <dbReference type="Proteomes" id="UP000828390"/>
    </source>
</evidence>
<dbReference type="SUPFAM" id="SSF57903">
    <property type="entry name" value="FYVE/PHD zinc finger"/>
    <property type="match status" value="1"/>
</dbReference>
<accession>A0A9D4KCU7</accession>
<keyword evidence="16" id="KW-0804">Transcription</keyword>
<gene>
    <name evidence="25" type="ORF">DPMN_110359</name>
</gene>
<dbReference type="GO" id="GO:0042800">
    <property type="term" value="F:histone H3K4 methyltransferase activity"/>
    <property type="evidence" value="ECO:0007669"/>
    <property type="project" value="TreeGrafter"/>
</dbReference>
<dbReference type="InterPro" id="IPR046341">
    <property type="entry name" value="SET_dom_sf"/>
</dbReference>
<feature type="domain" description="Bromo" evidence="20">
    <location>
        <begin position="719"/>
        <end position="790"/>
    </location>
</feature>
<evidence type="ECO:0000256" key="14">
    <source>
        <dbReference type="ARBA" id="ARBA00023117"/>
    </source>
</evidence>
<dbReference type="Pfam" id="PF00439">
    <property type="entry name" value="Bromodomain"/>
    <property type="match status" value="1"/>
</dbReference>
<feature type="region of interest" description="Disordered" evidence="19">
    <location>
        <begin position="160"/>
        <end position="257"/>
    </location>
</feature>
<keyword evidence="6" id="KW-0808">Transferase</keyword>
<feature type="domain" description="SET" evidence="21">
    <location>
        <begin position="408"/>
        <end position="524"/>
    </location>
</feature>
<evidence type="ECO:0000256" key="4">
    <source>
        <dbReference type="ARBA" id="ARBA00022553"/>
    </source>
</evidence>
<dbReference type="Gene3D" id="1.20.920.10">
    <property type="entry name" value="Bromodomain-like"/>
    <property type="match status" value="1"/>
</dbReference>
<sequence>HLTKVMTVTMIKMKAMMMTRYSVGDLQRKKDTSFRMGRDGMASFASVALSGCWPGFSVLNSESLAPLTTKASTSGSGDKNIVDKIVQSVDCVSTKEFTHHKKLAKDFAVPVSKKTEKNLFTSFSVSTKETVSKCHDTSNDCESFQETAEDGVEATEITKDSAKIDGSNKRNLKRKLDHPGPVFASKDRKLKPDGRAELQLNSEQQDDTESVRSSVCPDSEPLPVIHRNGEIEGPDYAAHSSERSESVESQESDTSIVKRPSTFQKKRYQRAGLYSASYKDEHSVKEKEMSSIIFTFDPPLHFGNHLMKTPSDFQLPYEVWWLHFNDMLPKKGDGQQYRRIRNNIYVDARPICRNEAHSCNCKTPSSATEKGCGEDCLNRLIYTECSADLCPCGPSCSNQAIQKRQFAPCLQKFLTKDRGFGVRTTKPVKAGDLVTEYVGEVVSEQEFRRRMTEEYSQECHHYCLNLDGRMVIDGYRMGNIARFVNHSCEPNCEMQKWNVNGTYHMCLFALKDIEPGTELVYDYNFQSFNHDAQQICKCGSQDCRGIIGGRRSAKAAEKLQGKGKNKRTKDKRKSKTKTDAAKDSHVKASSSGCLASQGPPVFSCQSLGPYALSLLTIKKKERVYARNHAIFLVRSLDKLRQKLTKAPSEDGHVEDFVKGTNFTKKDVIITQLTAMKTSRSVKTRRLTVAQEDTEVNKMARLASVCREIYSAVITAKDEDGNVLAVPDLFHLPARKKHPWYYQVIQEPIDLTMIEGRILSGEYTSIEAFHTDMCKLFTNVETYCGKKSQLGEVIKQLREVYSEAKQTEIEALQAPPGPPDPGENQSDAECSDNIQVSTPTTSVSSESDISEVSDNKGEWAMEEEEEEVIRCICGIFKDEGLMIQCEKCYIWQHTDCMRVKGDEDNYLCDFCEPRPIDREVEITPCMDDEDPVPDDGNRYYMTLMRDDMQIRLGTCVYVMKENQSKRFSYKKSGGLNKDKMDIFRIERLWKNNRGDKFAFGHTYIRPHETFHEPNRKFFPNEVFRTPLYEIFPLDSIVGYCCVLDLLTYCKGRPKGYHEEDIYICEYRMDKTLHLFYKISPKQRIQVNTKSYCFDMYEKRLNPKRTYLPHEVPESYKRNWRERSTSSMEGGDKHQAESRELGGGGRAYLDPHWRKQKREKVNSIIEALSSTVLSPGKRRHDLSYLMVHPHK</sequence>
<keyword evidence="8" id="KW-0479">Metal-binding</keyword>
<evidence type="ECO:0000256" key="7">
    <source>
        <dbReference type="ARBA" id="ARBA00022691"/>
    </source>
</evidence>
<comment type="caution">
    <text evidence="25">The sequence shown here is derived from an EMBL/GenBank/DDBJ whole genome shotgun (WGS) entry which is preliminary data.</text>
</comment>
<evidence type="ECO:0000256" key="5">
    <source>
        <dbReference type="ARBA" id="ARBA00022603"/>
    </source>
</evidence>
<keyword evidence="9" id="KW-0677">Repeat</keyword>
<dbReference type="PROSITE" id="PS50868">
    <property type="entry name" value="POST_SET"/>
    <property type="match status" value="1"/>
</dbReference>
<keyword evidence="5" id="KW-0489">Methyltransferase</keyword>
<dbReference type="GO" id="GO:0006355">
    <property type="term" value="P:regulation of DNA-templated transcription"/>
    <property type="evidence" value="ECO:0007669"/>
    <property type="project" value="TreeGrafter"/>
</dbReference>
<evidence type="ECO:0000256" key="10">
    <source>
        <dbReference type="ARBA" id="ARBA00022771"/>
    </source>
</evidence>
<dbReference type="CDD" id="cd04717">
    <property type="entry name" value="BAH_polybromo"/>
    <property type="match status" value="1"/>
</dbReference>
<evidence type="ECO:0000256" key="19">
    <source>
        <dbReference type="SAM" id="MobiDB-lite"/>
    </source>
</evidence>
<keyword evidence="15" id="KW-0010">Activator</keyword>
<dbReference type="InterPro" id="IPR003616">
    <property type="entry name" value="Post-SET_dom"/>
</dbReference>
<dbReference type="InterPro" id="IPR001214">
    <property type="entry name" value="SET_dom"/>
</dbReference>
<dbReference type="PROSITE" id="PS01359">
    <property type="entry name" value="ZF_PHD_1"/>
    <property type="match status" value="1"/>
</dbReference>
<feature type="domain" description="BAH" evidence="23">
    <location>
        <begin position="947"/>
        <end position="1078"/>
    </location>
</feature>
<dbReference type="InterPro" id="IPR013083">
    <property type="entry name" value="Znf_RING/FYVE/PHD"/>
</dbReference>
<keyword evidence="10" id="KW-0863">Zinc-finger</keyword>
<reference evidence="25" key="2">
    <citation type="submission" date="2020-11" db="EMBL/GenBank/DDBJ databases">
        <authorList>
            <person name="McCartney M.A."/>
            <person name="Auch B."/>
            <person name="Kono T."/>
            <person name="Mallez S."/>
            <person name="Becker A."/>
            <person name="Gohl D.M."/>
            <person name="Silverstein K.A.T."/>
            <person name="Koren S."/>
            <person name="Bechman K.B."/>
            <person name="Herman A."/>
            <person name="Abrahante J.E."/>
            <person name="Garbe J."/>
        </authorList>
    </citation>
    <scope>NUCLEOTIDE SEQUENCE</scope>
    <source>
        <strain evidence="25">Duluth1</strain>
        <tissue evidence="25">Whole animal</tissue>
    </source>
</reference>
<evidence type="ECO:0000259" key="22">
    <source>
        <dbReference type="PROSITE" id="PS50868"/>
    </source>
</evidence>
<feature type="domain" description="AWS" evidence="24">
    <location>
        <begin position="354"/>
        <end position="405"/>
    </location>
</feature>
<dbReference type="GO" id="GO:0032259">
    <property type="term" value="P:methylation"/>
    <property type="evidence" value="ECO:0007669"/>
    <property type="project" value="UniProtKB-KW"/>
</dbReference>
<dbReference type="Gene3D" id="2.170.270.10">
    <property type="entry name" value="SET domain"/>
    <property type="match status" value="1"/>
</dbReference>
<evidence type="ECO:0000259" key="20">
    <source>
        <dbReference type="PROSITE" id="PS50014"/>
    </source>
</evidence>
<evidence type="ECO:0000256" key="17">
    <source>
        <dbReference type="ARBA" id="ARBA00023242"/>
    </source>
</evidence>
<proteinExistence type="predicted"/>
<dbReference type="GO" id="GO:0005694">
    <property type="term" value="C:chromosome"/>
    <property type="evidence" value="ECO:0007669"/>
    <property type="project" value="UniProtKB-SubCell"/>
</dbReference>
<dbReference type="SUPFAM" id="SSF47370">
    <property type="entry name" value="Bromodomain"/>
    <property type="match status" value="1"/>
</dbReference>
<dbReference type="AlphaFoldDB" id="A0A9D4KCU7"/>
<evidence type="ECO:0000259" key="23">
    <source>
        <dbReference type="PROSITE" id="PS51038"/>
    </source>
</evidence>
<dbReference type="PROSITE" id="PS51038">
    <property type="entry name" value="BAH"/>
    <property type="match status" value="1"/>
</dbReference>
<dbReference type="GO" id="GO:0008270">
    <property type="term" value="F:zinc ion binding"/>
    <property type="evidence" value="ECO:0007669"/>
    <property type="project" value="UniProtKB-KW"/>
</dbReference>
<dbReference type="EMBL" id="JAIWYP010000004">
    <property type="protein sequence ID" value="KAH3836982.1"/>
    <property type="molecule type" value="Genomic_DNA"/>
</dbReference>
<evidence type="ECO:0000256" key="8">
    <source>
        <dbReference type="ARBA" id="ARBA00022723"/>
    </source>
</evidence>
<dbReference type="PANTHER" id="PTHR46147">
    <property type="entry name" value="HISTONE-LYSINE N-METHYLTRANSFERASE ASH1"/>
    <property type="match status" value="1"/>
</dbReference>
<dbReference type="Pfam" id="PF20826">
    <property type="entry name" value="PHD_5"/>
    <property type="match status" value="1"/>
</dbReference>
<dbReference type="FunFam" id="2.170.270.10:FF:000011">
    <property type="entry name" value="Histone-lysine N-methyltransferase"/>
    <property type="match status" value="1"/>
</dbReference>
<dbReference type="InterPro" id="IPR019786">
    <property type="entry name" value="Zinc_finger_PHD-type_CS"/>
</dbReference>
<dbReference type="PROSITE" id="PS50014">
    <property type="entry name" value="BROMODOMAIN_2"/>
    <property type="match status" value="1"/>
</dbReference>
<keyword evidence="3" id="KW-0158">Chromosome</keyword>
<protein>
    <recommendedName>
        <fullName evidence="27">Histone-lysine N-methyltransferase ASH1L</fullName>
    </recommendedName>
</protein>
<dbReference type="InterPro" id="IPR001025">
    <property type="entry name" value="BAH_dom"/>
</dbReference>
<dbReference type="SMART" id="SM00297">
    <property type="entry name" value="BROMO"/>
    <property type="match status" value="1"/>
</dbReference>
<comment type="subcellular location">
    <subcellularLocation>
        <location evidence="2">Chromosome</location>
    </subcellularLocation>
    <subcellularLocation>
        <location evidence="1">Nucleus</location>
    </subcellularLocation>
</comment>
<dbReference type="InterPro" id="IPR011011">
    <property type="entry name" value="Znf_FYVE_PHD"/>
</dbReference>
<dbReference type="PROSITE" id="PS50280">
    <property type="entry name" value="SET"/>
    <property type="match status" value="1"/>
</dbReference>
<dbReference type="Pfam" id="PF17907">
    <property type="entry name" value="AWS"/>
    <property type="match status" value="1"/>
</dbReference>
<keyword evidence="12" id="KW-0156">Chromatin regulator</keyword>
<dbReference type="InterPro" id="IPR006560">
    <property type="entry name" value="AWS_dom"/>
</dbReference>
<name>A0A9D4KCU7_DREPO</name>
<dbReference type="SMART" id="SM00570">
    <property type="entry name" value="AWS"/>
    <property type="match status" value="1"/>
</dbReference>
<dbReference type="Gene3D" id="2.30.30.490">
    <property type="match status" value="1"/>
</dbReference>
<evidence type="ECO:0000256" key="18">
    <source>
        <dbReference type="PROSITE-ProRule" id="PRU00035"/>
    </source>
</evidence>
<feature type="compositionally biased region" description="Basic and acidic residues" evidence="19">
    <location>
        <begin position="1117"/>
        <end position="1138"/>
    </location>
</feature>
<feature type="non-terminal residue" evidence="25">
    <location>
        <position position="1189"/>
    </location>
</feature>
<dbReference type="CDD" id="cd15548">
    <property type="entry name" value="PHD_ASH1L"/>
    <property type="match status" value="1"/>
</dbReference>
<dbReference type="GO" id="GO:0005654">
    <property type="term" value="C:nucleoplasm"/>
    <property type="evidence" value="ECO:0007669"/>
    <property type="project" value="TreeGrafter"/>
</dbReference>
<keyword evidence="4" id="KW-0597">Phosphoprotein</keyword>
<evidence type="ECO:0000313" key="25">
    <source>
        <dbReference type="EMBL" id="KAH3836982.1"/>
    </source>
</evidence>
<dbReference type="Pfam" id="PF01426">
    <property type="entry name" value="BAH"/>
    <property type="match status" value="1"/>
</dbReference>